<keyword evidence="3 8" id="KW-0547">Nucleotide-binding</keyword>
<dbReference type="Proteomes" id="UP000321306">
    <property type="component" value="Unassembled WGS sequence"/>
</dbReference>
<dbReference type="NCBIfam" id="TIGR00678">
    <property type="entry name" value="holB"/>
    <property type="match status" value="1"/>
</dbReference>
<dbReference type="NCBIfam" id="NF011524">
    <property type="entry name" value="PRK14963.1"/>
    <property type="match status" value="1"/>
</dbReference>
<proteinExistence type="inferred from homology"/>
<accession>A0A511N8U2</accession>
<feature type="compositionally biased region" description="Low complexity" evidence="9">
    <location>
        <begin position="373"/>
        <end position="393"/>
    </location>
</feature>
<gene>
    <name evidence="8" type="primary">dnaX</name>
    <name evidence="11" type="ORF">DC3_45410</name>
</gene>
<dbReference type="InterPro" id="IPR027417">
    <property type="entry name" value="P-loop_NTPase"/>
</dbReference>
<dbReference type="InterPro" id="IPR004622">
    <property type="entry name" value="DNA_pol_HolB"/>
</dbReference>
<comment type="subunit">
    <text evidence="8">DNA polymerase III contains a core (composed of alpha, epsilon and theta chains) that associates with a tau subunit. This core dimerizes to form the POLIII' complex. PolIII' associates with the gamma complex (composed of gamma, delta, delta', psi and chi chains) and with the beta chain to form the complete DNA polymerase III complex.</text>
</comment>
<dbReference type="InterPro" id="IPR050238">
    <property type="entry name" value="DNA_Rep/Repair_Clamp_Loader"/>
</dbReference>
<dbReference type="CDD" id="cd00009">
    <property type="entry name" value="AAA"/>
    <property type="match status" value="1"/>
</dbReference>
<feature type="region of interest" description="Disordered" evidence="9">
    <location>
        <begin position="478"/>
        <end position="509"/>
    </location>
</feature>
<dbReference type="GO" id="GO:0003887">
    <property type="term" value="F:DNA-directed DNA polymerase activity"/>
    <property type="evidence" value="ECO:0007669"/>
    <property type="project" value="UniProtKB-KW"/>
</dbReference>
<dbReference type="NCBIfam" id="TIGR02397">
    <property type="entry name" value="dnaX_nterm"/>
    <property type="match status" value="1"/>
</dbReference>
<sequence length="680" mass="73704">MAIYQKARPVTWTEVVGQEHVRDVLMSALEKGRIGHAYLFSGPRGVGKTTTARLIAMTVNCEREFKPCGECQSCRLIKSGAHPDVIEIDAASNNSVDDVRDLREKVGLASMRGGKKVYILDEAHMMSRGAFNALLKTLEEPPEHVIFILATTEPEKILPTILSRCQHYRFRRLSEQEIAGKLQRLCDQETVSYEMDALMLIGRLADGAMRDGESLLERMLSSGEPVTLRAVEMALGLPPGERMLGLARSLMLADAETVLRLAGELYREGFAARTVVEQTKVSLRNLLHAQLGLSGGSGESLDVGQALKLLAALDEQDQRFSRQADLLALEMALTHAMLSTEQAQSNAGGGTAQVPPDLMRRLQGLEQAVQQLRQGRPVAQPAAQPVAATGQPTTEGRAASAPQAQHTPPPTNGTWHDVLRLADIKMRAFLKPAQASFENGMLIVTITSKFHGTQVISKFDELSELVSKVFGDIPFEVVTPDSSKKKSGSSAAGMTSPPPRRSEPQPVAQVMQSIPEARPVVEARAPEPRPQSPVQPAEPAPWEAPAAPVTTSAPPAARSEPLGRTTQKARGFFEDGPAKKPEPTPQVVSAPPAAPPAPVPSEHEVLDQAPVFDDMPFPDEDFGAQEPAPQKPRKSGGAFQHPLYDTLQQLFPHRIREVGVLKTKVAEDDSEASEAEPPEE</sequence>
<dbReference type="InterPro" id="IPR003593">
    <property type="entry name" value="AAA+_ATPase"/>
</dbReference>
<dbReference type="EC" id="2.7.7.7" evidence="8"/>
<dbReference type="SUPFAM" id="SSF52540">
    <property type="entry name" value="P-loop containing nucleoside triphosphate hydrolases"/>
    <property type="match status" value="1"/>
</dbReference>
<dbReference type="GO" id="GO:0046872">
    <property type="term" value="F:metal ion binding"/>
    <property type="evidence" value="ECO:0007669"/>
    <property type="project" value="UniProtKB-KW"/>
</dbReference>
<comment type="caution">
    <text evidence="11">The sequence shown here is derived from an EMBL/GenBank/DDBJ whole genome shotgun (WGS) entry which is preliminary data.</text>
</comment>
<comment type="similarity">
    <text evidence="1 8">Belongs to the DnaX/STICHEL family.</text>
</comment>
<dbReference type="EMBL" id="BJXB01000025">
    <property type="protein sequence ID" value="GEM48906.1"/>
    <property type="molecule type" value="Genomic_DNA"/>
</dbReference>
<dbReference type="InterPro" id="IPR012763">
    <property type="entry name" value="DNA_pol_III_sug/sutau_N"/>
</dbReference>
<dbReference type="PRINTS" id="PR00300">
    <property type="entry name" value="CLPPROTEASEA"/>
</dbReference>
<dbReference type="PANTHER" id="PTHR11669:SF0">
    <property type="entry name" value="PROTEIN STICHEL-LIKE 2"/>
    <property type="match status" value="1"/>
</dbReference>
<evidence type="ECO:0000259" key="10">
    <source>
        <dbReference type="SMART" id="SM00382"/>
    </source>
</evidence>
<dbReference type="GO" id="GO:0008408">
    <property type="term" value="F:3'-5' exonuclease activity"/>
    <property type="evidence" value="ECO:0007669"/>
    <property type="project" value="InterPro"/>
</dbReference>
<feature type="compositionally biased region" description="Basic and acidic residues" evidence="9">
    <location>
        <begin position="571"/>
        <end position="582"/>
    </location>
</feature>
<feature type="region of interest" description="Disordered" evidence="9">
    <location>
        <begin position="373"/>
        <end position="415"/>
    </location>
</feature>
<dbReference type="RefSeq" id="WP_146888460.1">
    <property type="nucleotide sequence ID" value="NZ_BJXB01000025.1"/>
</dbReference>
<feature type="region of interest" description="Disordered" evidence="9">
    <location>
        <begin position="522"/>
        <end position="645"/>
    </location>
</feature>
<organism evidence="11 12">
    <name type="scientific">Deinococcus cellulosilyticus (strain DSM 18568 / NBRC 106333 / KACC 11606 / 5516J-15)</name>
    <dbReference type="NCBI Taxonomy" id="1223518"/>
    <lineage>
        <taxon>Bacteria</taxon>
        <taxon>Thermotogati</taxon>
        <taxon>Deinococcota</taxon>
        <taxon>Deinococci</taxon>
        <taxon>Deinococcales</taxon>
        <taxon>Deinococcaceae</taxon>
        <taxon>Deinococcus</taxon>
    </lineage>
</organism>
<evidence type="ECO:0000256" key="2">
    <source>
        <dbReference type="ARBA" id="ARBA00022723"/>
    </source>
</evidence>
<feature type="domain" description="AAA+ ATPase" evidence="10">
    <location>
        <begin position="34"/>
        <end position="180"/>
    </location>
</feature>
<dbReference type="SMART" id="SM00382">
    <property type="entry name" value="AAA"/>
    <property type="match status" value="1"/>
</dbReference>
<evidence type="ECO:0000256" key="4">
    <source>
        <dbReference type="ARBA" id="ARBA00022833"/>
    </source>
</evidence>
<dbReference type="OrthoDB" id="9810148at2"/>
<evidence type="ECO:0000256" key="5">
    <source>
        <dbReference type="ARBA" id="ARBA00022840"/>
    </source>
</evidence>
<dbReference type="Pfam" id="PF22608">
    <property type="entry name" value="DNAX_ATPase_lid"/>
    <property type="match status" value="1"/>
</dbReference>
<evidence type="ECO:0000256" key="8">
    <source>
        <dbReference type="RuleBase" id="RU364063"/>
    </source>
</evidence>
<evidence type="ECO:0000256" key="6">
    <source>
        <dbReference type="ARBA" id="ARBA00022932"/>
    </source>
</evidence>
<evidence type="ECO:0000313" key="12">
    <source>
        <dbReference type="Proteomes" id="UP000321306"/>
    </source>
</evidence>
<evidence type="ECO:0000256" key="1">
    <source>
        <dbReference type="ARBA" id="ARBA00006360"/>
    </source>
</evidence>
<keyword evidence="2" id="KW-0479">Metal-binding</keyword>
<dbReference type="PANTHER" id="PTHR11669">
    <property type="entry name" value="REPLICATION FACTOR C / DNA POLYMERASE III GAMMA-TAU SUBUNIT"/>
    <property type="match status" value="1"/>
</dbReference>
<evidence type="ECO:0000313" key="11">
    <source>
        <dbReference type="EMBL" id="GEM48906.1"/>
    </source>
</evidence>
<dbReference type="GO" id="GO:0005524">
    <property type="term" value="F:ATP binding"/>
    <property type="evidence" value="ECO:0007669"/>
    <property type="project" value="UniProtKB-KW"/>
</dbReference>
<feature type="compositionally biased region" description="Low complexity" evidence="9">
    <location>
        <begin position="540"/>
        <end position="557"/>
    </location>
</feature>
<dbReference type="GO" id="GO:0006261">
    <property type="term" value="P:DNA-templated DNA replication"/>
    <property type="evidence" value="ECO:0007669"/>
    <property type="project" value="TreeGrafter"/>
</dbReference>
<name>A0A511N8U2_DEIC1</name>
<keyword evidence="4" id="KW-0862">Zinc</keyword>
<keyword evidence="8" id="KW-0548">Nucleotidyltransferase</keyword>
<dbReference type="AlphaFoldDB" id="A0A511N8U2"/>
<dbReference type="GO" id="GO:0009360">
    <property type="term" value="C:DNA polymerase III complex"/>
    <property type="evidence" value="ECO:0007669"/>
    <property type="project" value="InterPro"/>
</dbReference>
<evidence type="ECO:0000256" key="7">
    <source>
        <dbReference type="ARBA" id="ARBA00049244"/>
    </source>
</evidence>
<keyword evidence="8" id="KW-0235">DNA replication</keyword>
<keyword evidence="6 8" id="KW-0239">DNA-directed DNA polymerase</keyword>
<dbReference type="Pfam" id="PF13177">
    <property type="entry name" value="DNA_pol3_delta2"/>
    <property type="match status" value="1"/>
</dbReference>
<keyword evidence="12" id="KW-1185">Reference proteome</keyword>
<feature type="compositionally biased region" description="Pro residues" evidence="9">
    <location>
        <begin position="528"/>
        <end position="539"/>
    </location>
</feature>
<keyword evidence="5 8" id="KW-0067">ATP-binding</keyword>
<keyword evidence="8" id="KW-0808">Transferase</keyword>
<reference evidence="11 12" key="1">
    <citation type="submission" date="2019-07" db="EMBL/GenBank/DDBJ databases">
        <title>Whole genome shotgun sequence of Deinococcus cellulosilyticus NBRC 106333.</title>
        <authorList>
            <person name="Hosoyama A."/>
            <person name="Uohara A."/>
            <person name="Ohji S."/>
            <person name="Ichikawa N."/>
        </authorList>
    </citation>
    <scope>NUCLEOTIDE SEQUENCE [LARGE SCALE GENOMIC DNA]</scope>
    <source>
        <strain evidence="11 12">NBRC 106333</strain>
    </source>
</reference>
<comment type="catalytic activity">
    <reaction evidence="7 8">
        <text>DNA(n) + a 2'-deoxyribonucleoside 5'-triphosphate = DNA(n+1) + diphosphate</text>
        <dbReference type="Rhea" id="RHEA:22508"/>
        <dbReference type="Rhea" id="RHEA-COMP:17339"/>
        <dbReference type="Rhea" id="RHEA-COMP:17340"/>
        <dbReference type="ChEBI" id="CHEBI:33019"/>
        <dbReference type="ChEBI" id="CHEBI:61560"/>
        <dbReference type="ChEBI" id="CHEBI:173112"/>
        <dbReference type="EC" id="2.7.7.7"/>
    </reaction>
</comment>
<dbReference type="FunFam" id="3.40.50.300:FF:000014">
    <property type="entry name" value="DNA polymerase III subunit gamma/tau"/>
    <property type="match status" value="1"/>
</dbReference>
<comment type="function">
    <text evidence="8">DNA polymerase III is a complex, multichain enzyme responsible for most of the replicative synthesis in bacteria. This DNA polymerase also exhibits 3' to 5' exonuclease activity.</text>
</comment>
<dbReference type="CDD" id="cd18137">
    <property type="entry name" value="HLD_clamp_pol_III_gamma_tau"/>
    <property type="match status" value="1"/>
</dbReference>
<evidence type="ECO:0000256" key="3">
    <source>
        <dbReference type="ARBA" id="ARBA00022741"/>
    </source>
</evidence>
<evidence type="ECO:0000256" key="9">
    <source>
        <dbReference type="SAM" id="MobiDB-lite"/>
    </source>
</evidence>
<dbReference type="Gene3D" id="1.10.8.60">
    <property type="match status" value="1"/>
</dbReference>
<protein>
    <recommendedName>
        <fullName evidence="8">DNA polymerase III subunit gamma/tau</fullName>
        <ecNumber evidence="8">2.7.7.7</ecNumber>
    </recommendedName>
</protein>
<dbReference type="InterPro" id="IPR001270">
    <property type="entry name" value="ClpA/B"/>
</dbReference>
<dbReference type="Gene3D" id="3.40.50.300">
    <property type="entry name" value="P-loop containing nucleotide triphosphate hydrolases"/>
    <property type="match status" value="1"/>
</dbReference>
<dbReference type="InterPro" id="IPR045085">
    <property type="entry name" value="HLD_clamp_pol_III_gamma_tau"/>
</dbReference>